<proteinExistence type="predicted"/>
<dbReference type="Proteomes" id="UP001379533">
    <property type="component" value="Chromosome"/>
</dbReference>
<evidence type="ECO:0000313" key="2">
    <source>
        <dbReference type="EMBL" id="WXA91425.1"/>
    </source>
</evidence>
<evidence type="ECO:0008006" key="4">
    <source>
        <dbReference type="Google" id="ProtNLM"/>
    </source>
</evidence>
<organism evidence="2 3">
    <name type="scientific">Pendulispora brunnea</name>
    <dbReference type="NCBI Taxonomy" id="2905690"/>
    <lineage>
        <taxon>Bacteria</taxon>
        <taxon>Pseudomonadati</taxon>
        <taxon>Myxococcota</taxon>
        <taxon>Myxococcia</taxon>
        <taxon>Myxococcales</taxon>
        <taxon>Sorangiineae</taxon>
        <taxon>Pendulisporaceae</taxon>
        <taxon>Pendulispora</taxon>
    </lineage>
</organism>
<reference evidence="2 3" key="1">
    <citation type="submission" date="2021-12" db="EMBL/GenBank/DDBJ databases">
        <title>Discovery of the Pendulisporaceae a myxobacterial family with distinct sporulation behavior and unique specialized metabolism.</title>
        <authorList>
            <person name="Garcia R."/>
            <person name="Popoff A."/>
            <person name="Bader C.D."/>
            <person name="Loehr J."/>
            <person name="Walesch S."/>
            <person name="Walt C."/>
            <person name="Boldt J."/>
            <person name="Bunk B."/>
            <person name="Haeckl F.J.F.P.J."/>
            <person name="Gunesch A.P."/>
            <person name="Birkelbach J."/>
            <person name="Nuebel U."/>
            <person name="Pietschmann T."/>
            <person name="Bach T."/>
            <person name="Mueller R."/>
        </authorList>
    </citation>
    <scope>NUCLEOTIDE SEQUENCE [LARGE SCALE GENOMIC DNA]</scope>
    <source>
        <strain evidence="2 3">MSr12523</strain>
    </source>
</reference>
<name>A0ABZ2JY52_9BACT</name>
<gene>
    <name evidence="2" type="ORF">LZC95_33830</name>
</gene>
<accession>A0ABZ2JY52</accession>
<keyword evidence="3" id="KW-1185">Reference proteome</keyword>
<evidence type="ECO:0000256" key="1">
    <source>
        <dbReference type="SAM" id="SignalP"/>
    </source>
</evidence>
<feature type="signal peptide" evidence="1">
    <location>
        <begin position="1"/>
        <end position="25"/>
    </location>
</feature>
<sequence length="158" mass="17102">MKFISMVLLSSSLALGCSSSSDDHADWPKNIGCRALYGLDGDGWTGPGDCSDGLDHWSKWGVDMQVQAGHTTKSAEALASESYALLAARATDSTHFFFEPRPFPFGSHGGYWFAWYDSGRATCLYFLVEHGVLVETSITTGGFSEAESAKMLSSIRVL</sequence>
<dbReference type="EMBL" id="CP089982">
    <property type="protein sequence ID" value="WXA91425.1"/>
    <property type="molecule type" value="Genomic_DNA"/>
</dbReference>
<evidence type="ECO:0000313" key="3">
    <source>
        <dbReference type="Proteomes" id="UP001379533"/>
    </source>
</evidence>
<dbReference type="PROSITE" id="PS51257">
    <property type="entry name" value="PROKAR_LIPOPROTEIN"/>
    <property type="match status" value="1"/>
</dbReference>
<protein>
    <recommendedName>
        <fullName evidence="4">DUF3558 domain-containing protein</fullName>
    </recommendedName>
</protein>
<keyword evidence="1" id="KW-0732">Signal</keyword>
<feature type="chain" id="PRO_5046056629" description="DUF3558 domain-containing protein" evidence="1">
    <location>
        <begin position="26"/>
        <end position="158"/>
    </location>
</feature>
<dbReference type="RefSeq" id="WP_394842045.1">
    <property type="nucleotide sequence ID" value="NZ_CP089982.1"/>
</dbReference>